<organism evidence="3 4">
    <name type="scientific">Andreesenia angusta</name>
    <dbReference type="NCBI Taxonomy" id="39480"/>
    <lineage>
        <taxon>Bacteria</taxon>
        <taxon>Bacillati</taxon>
        <taxon>Bacillota</taxon>
        <taxon>Tissierellia</taxon>
        <taxon>Tissierellales</taxon>
        <taxon>Gottschalkiaceae</taxon>
        <taxon>Andreesenia</taxon>
    </lineage>
</organism>
<dbReference type="GO" id="GO:0000160">
    <property type="term" value="P:phosphorelay signal transduction system"/>
    <property type="evidence" value="ECO:0007669"/>
    <property type="project" value="InterPro"/>
</dbReference>
<gene>
    <name evidence="3" type="primary">cheY_2</name>
    <name evidence="3" type="ORF">EUAN_01670</name>
</gene>
<dbReference type="Proteomes" id="UP000180254">
    <property type="component" value="Unassembled WGS sequence"/>
</dbReference>
<keyword evidence="1" id="KW-0597">Phosphoprotein</keyword>
<dbReference type="InterPro" id="IPR052048">
    <property type="entry name" value="ST_Response_Regulator"/>
</dbReference>
<dbReference type="PANTHER" id="PTHR43228:SF8">
    <property type="entry name" value="TRANSCRIPTIONAL REGULATORY PROTEIN GLNL"/>
    <property type="match status" value="1"/>
</dbReference>
<proteinExistence type="predicted"/>
<reference evidence="3 4" key="1">
    <citation type="submission" date="2016-09" db="EMBL/GenBank/DDBJ databases">
        <title>Genome sequence of Eubacterium angustum.</title>
        <authorList>
            <person name="Poehlein A."/>
            <person name="Daniel R."/>
        </authorList>
    </citation>
    <scope>NUCLEOTIDE SEQUENCE [LARGE SCALE GENOMIC DNA]</scope>
    <source>
        <strain evidence="3 4">DSM 1989</strain>
    </source>
</reference>
<dbReference type="InterPro" id="IPR013972">
    <property type="entry name" value="YcbB"/>
</dbReference>
<feature type="modified residue" description="4-aspartylphosphate" evidence="1">
    <location>
        <position position="53"/>
    </location>
</feature>
<dbReference type="PROSITE" id="PS50110">
    <property type="entry name" value="RESPONSE_REGULATORY"/>
    <property type="match status" value="1"/>
</dbReference>
<feature type="domain" description="Response regulatory" evidence="2">
    <location>
        <begin position="2"/>
        <end position="118"/>
    </location>
</feature>
<dbReference type="STRING" id="39480.EUAN_01670"/>
<evidence type="ECO:0000259" key="2">
    <source>
        <dbReference type="PROSITE" id="PS50110"/>
    </source>
</evidence>
<protein>
    <submittedName>
        <fullName evidence="3">Chemotaxis protein CheY</fullName>
    </submittedName>
</protein>
<dbReference type="Gene3D" id="3.40.50.2300">
    <property type="match status" value="1"/>
</dbReference>
<accession>A0A1S1V9L3</accession>
<dbReference type="RefSeq" id="WP_071060684.1">
    <property type="nucleotide sequence ID" value="NZ_MKIE01000001.1"/>
</dbReference>
<dbReference type="PANTHER" id="PTHR43228">
    <property type="entry name" value="TWO-COMPONENT RESPONSE REGULATOR"/>
    <property type="match status" value="1"/>
</dbReference>
<keyword evidence="4" id="KW-1185">Reference proteome</keyword>
<dbReference type="Pfam" id="PF00072">
    <property type="entry name" value="Response_reg"/>
    <property type="match status" value="1"/>
</dbReference>
<name>A0A1S1V9L3_9FIRM</name>
<dbReference type="SUPFAM" id="SSF52172">
    <property type="entry name" value="CheY-like"/>
    <property type="match status" value="1"/>
</dbReference>
<dbReference type="OrthoDB" id="1684633at2"/>
<dbReference type="Pfam" id="PF08664">
    <property type="entry name" value="YcbB"/>
    <property type="match status" value="1"/>
</dbReference>
<dbReference type="InterPro" id="IPR001789">
    <property type="entry name" value="Sig_transdc_resp-reg_receiver"/>
</dbReference>
<evidence type="ECO:0000256" key="1">
    <source>
        <dbReference type="PROSITE-ProRule" id="PRU00169"/>
    </source>
</evidence>
<dbReference type="EMBL" id="MKIE01000001">
    <property type="protein sequence ID" value="OHW63303.1"/>
    <property type="molecule type" value="Genomic_DNA"/>
</dbReference>
<comment type="caution">
    <text evidence="3">The sequence shown here is derived from an EMBL/GenBank/DDBJ whole genome shotgun (WGS) entry which is preliminary data.</text>
</comment>
<dbReference type="InterPro" id="IPR011006">
    <property type="entry name" value="CheY-like_superfamily"/>
</dbReference>
<evidence type="ECO:0000313" key="3">
    <source>
        <dbReference type="EMBL" id="OHW63303.1"/>
    </source>
</evidence>
<dbReference type="AlphaFoldDB" id="A0A1S1V9L3"/>
<sequence>MKIFIVEDDENIIRILEKIIMDRKLGDVVGRSTESTSIVEDIKILRPDIVLVDLLMPAKDGISLIKEAKSVYPNIHYIMISQVSSKDMIAKAYESGIEYYVSKPLNAVEIENVIKKVEEKIDMKKKLVQIQSLFSEDKKDEGFKSKNESSVEGVKRVMQRIGIIGESGSQDIINLASYLMESGESMADYTVNELCTKFSDSPRTMEQRIRRTATTGLINLANIGIEDYMNEIFTEYSSGLYSFEQLKVEMDYIRGKSDRRGKVNIKKFIDGLIYSGRTE</sequence>
<evidence type="ECO:0000313" key="4">
    <source>
        <dbReference type="Proteomes" id="UP000180254"/>
    </source>
</evidence>
<dbReference type="SMART" id="SM00448">
    <property type="entry name" value="REC"/>
    <property type="match status" value="1"/>
</dbReference>